<dbReference type="Proteomes" id="UP001258315">
    <property type="component" value="Unassembled WGS sequence"/>
</dbReference>
<feature type="transmembrane region" description="Helical" evidence="1">
    <location>
        <begin position="108"/>
        <end position="130"/>
    </location>
</feature>
<organism evidence="2 3">
    <name type="scientific">Mucilaginibacter terrae</name>
    <dbReference type="NCBI Taxonomy" id="1955052"/>
    <lineage>
        <taxon>Bacteria</taxon>
        <taxon>Pseudomonadati</taxon>
        <taxon>Bacteroidota</taxon>
        <taxon>Sphingobacteriia</taxon>
        <taxon>Sphingobacteriales</taxon>
        <taxon>Sphingobacteriaceae</taxon>
        <taxon>Mucilaginibacter</taxon>
    </lineage>
</organism>
<keyword evidence="1" id="KW-0472">Membrane</keyword>
<accession>A0ABU3GU26</accession>
<name>A0ABU3GU26_9SPHI</name>
<comment type="caution">
    <text evidence="2">The sequence shown here is derived from an EMBL/GenBank/DDBJ whole genome shotgun (WGS) entry which is preliminary data.</text>
</comment>
<reference evidence="3" key="1">
    <citation type="submission" date="2023-07" db="EMBL/GenBank/DDBJ databases">
        <title>Functional and genomic diversity of the sorghum phyllosphere microbiome.</title>
        <authorList>
            <person name="Shade A."/>
        </authorList>
    </citation>
    <scope>NUCLEOTIDE SEQUENCE [LARGE SCALE GENOMIC DNA]</scope>
    <source>
        <strain evidence="3">SORGH_AS_0422</strain>
    </source>
</reference>
<evidence type="ECO:0000256" key="1">
    <source>
        <dbReference type="SAM" id="Phobius"/>
    </source>
</evidence>
<dbReference type="EMBL" id="JAVLVU010000001">
    <property type="protein sequence ID" value="MDT3403279.1"/>
    <property type="molecule type" value="Genomic_DNA"/>
</dbReference>
<feature type="transmembrane region" description="Helical" evidence="1">
    <location>
        <begin position="47"/>
        <end position="65"/>
    </location>
</feature>
<gene>
    <name evidence="2" type="ORF">QE417_002351</name>
</gene>
<evidence type="ECO:0000313" key="3">
    <source>
        <dbReference type="Proteomes" id="UP001258315"/>
    </source>
</evidence>
<dbReference type="RefSeq" id="WP_311950127.1">
    <property type="nucleotide sequence ID" value="NZ_JAVLVU010000001.1"/>
</dbReference>
<feature type="transmembrane region" description="Helical" evidence="1">
    <location>
        <begin position="142"/>
        <end position="163"/>
    </location>
</feature>
<keyword evidence="3" id="KW-1185">Reference proteome</keyword>
<evidence type="ECO:0000313" key="2">
    <source>
        <dbReference type="EMBL" id="MDT3403279.1"/>
    </source>
</evidence>
<keyword evidence="1" id="KW-0812">Transmembrane</keyword>
<evidence type="ECO:0008006" key="4">
    <source>
        <dbReference type="Google" id="ProtNLM"/>
    </source>
</evidence>
<protein>
    <recommendedName>
        <fullName evidence="4">DUF3592 domain-containing protein</fullName>
    </recommendedName>
</protein>
<proteinExistence type="predicted"/>
<sequence>MLLNKLMPKPFKQKKSYKVVTHKLDWLEWIAIGLSLWFMFYPHPYKALFTVVLLLPILGLIINGISRPSLASLITITKKEDDIDVADFIDFPAIAISFRVLIDYEYESFFSIIKVGTVGFIICLVLLSLTHKRIDHGNKDRFWMSLLIIANIALYSYAATYGINCVYDTSEAKIYHTKVLGKSISRGRRSTTYYLRVKPWGTHREAEKISVALSQYSATSIGQTVNIDYKKGLLGIPWYFIE</sequence>
<keyword evidence="1" id="KW-1133">Transmembrane helix</keyword>